<reference evidence="2 3" key="1">
    <citation type="journal article" date="2016" name="Genome Biol. Evol.">
        <title>Divergent and convergent evolution of fungal pathogenicity.</title>
        <authorList>
            <person name="Shang Y."/>
            <person name="Xiao G."/>
            <person name="Zheng P."/>
            <person name="Cen K."/>
            <person name="Zhan S."/>
            <person name="Wang C."/>
        </authorList>
    </citation>
    <scope>NUCLEOTIDE SEQUENCE [LARGE SCALE GENOMIC DNA]</scope>
    <source>
        <strain evidence="2 3">RCEF 2490</strain>
    </source>
</reference>
<feature type="compositionally biased region" description="Low complexity" evidence="1">
    <location>
        <begin position="69"/>
        <end position="79"/>
    </location>
</feature>
<dbReference type="STRING" id="1081109.A0A168D5V5"/>
<feature type="region of interest" description="Disordered" evidence="1">
    <location>
        <begin position="107"/>
        <end position="767"/>
    </location>
</feature>
<evidence type="ECO:0000313" key="2">
    <source>
        <dbReference type="EMBL" id="KZZ97389.1"/>
    </source>
</evidence>
<name>A0A168D5V5_9HYPO</name>
<feature type="compositionally biased region" description="Polar residues" evidence="1">
    <location>
        <begin position="797"/>
        <end position="812"/>
    </location>
</feature>
<feature type="compositionally biased region" description="Basic and acidic residues" evidence="1">
    <location>
        <begin position="446"/>
        <end position="455"/>
    </location>
</feature>
<dbReference type="Proteomes" id="UP000078544">
    <property type="component" value="Unassembled WGS sequence"/>
</dbReference>
<dbReference type="OrthoDB" id="5386574at2759"/>
<feature type="compositionally biased region" description="Basic and acidic residues" evidence="1">
    <location>
        <begin position="39"/>
        <end position="52"/>
    </location>
</feature>
<accession>A0A168D5V5</accession>
<keyword evidence="3" id="KW-1185">Reference proteome</keyword>
<organism evidence="2 3">
    <name type="scientific">Moelleriella libera RCEF 2490</name>
    <dbReference type="NCBI Taxonomy" id="1081109"/>
    <lineage>
        <taxon>Eukaryota</taxon>
        <taxon>Fungi</taxon>
        <taxon>Dikarya</taxon>
        <taxon>Ascomycota</taxon>
        <taxon>Pezizomycotina</taxon>
        <taxon>Sordariomycetes</taxon>
        <taxon>Hypocreomycetidae</taxon>
        <taxon>Hypocreales</taxon>
        <taxon>Clavicipitaceae</taxon>
        <taxon>Moelleriella</taxon>
    </lineage>
</organism>
<dbReference type="InterPro" id="IPR021582">
    <property type="entry name" value="Aim21"/>
</dbReference>
<proteinExistence type="predicted"/>
<feature type="region of interest" description="Disordered" evidence="1">
    <location>
        <begin position="780"/>
        <end position="854"/>
    </location>
</feature>
<evidence type="ECO:0008006" key="4">
    <source>
        <dbReference type="Google" id="ProtNLM"/>
    </source>
</evidence>
<feature type="region of interest" description="Disordered" evidence="1">
    <location>
        <begin position="871"/>
        <end position="890"/>
    </location>
</feature>
<dbReference type="EMBL" id="AZGY01000006">
    <property type="protein sequence ID" value="KZZ97389.1"/>
    <property type="molecule type" value="Genomic_DNA"/>
</dbReference>
<feature type="compositionally biased region" description="Basic and acidic residues" evidence="1">
    <location>
        <begin position="728"/>
        <end position="739"/>
    </location>
</feature>
<feature type="compositionally biased region" description="Basic and acidic residues" evidence="1">
    <location>
        <begin position="628"/>
        <end position="646"/>
    </location>
</feature>
<dbReference type="Pfam" id="PF11489">
    <property type="entry name" value="Aim21"/>
    <property type="match status" value="1"/>
</dbReference>
<feature type="compositionally biased region" description="Polar residues" evidence="1">
    <location>
        <begin position="830"/>
        <end position="841"/>
    </location>
</feature>
<feature type="compositionally biased region" description="Basic residues" evidence="1">
    <location>
        <begin position="405"/>
        <end position="415"/>
    </location>
</feature>
<feature type="compositionally biased region" description="Basic and acidic residues" evidence="1">
    <location>
        <begin position="260"/>
        <end position="287"/>
    </location>
</feature>
<feature type="compositionally biased region" description="Low complexity" evidence="1">
    <location>
        <begin position="813"/>
        <end position="827"/>
    </location>
</feature>
<dbReference type="AlphaFoldDB" id="A0A168D5V5"/>
<feature type="region of interest" description="Disordered" evidence="1">
    <location>
        <begin position="1"/>
        <end position="89"/>
    </location>
</feature>
<feature type="compositionally biased region" description="Basic residues" evidence="1">
    <location>
        <begin position="740"/>
        <end position="750"/>
    </location>
</feature>
<feature type="compositionally biased region" description="Low complexity" evidence="1">
    <location>
        <begin position="430"/>
        <end position="444"/>
    </location>
</feature>
<gene>
    <name evidence="2" type="ORF">AAL_03353</name>
</gene>
<feature type="compositionally biased region" description="Basic and acidic residues" evidence="1">
    <location>
        <begin position="483"/>
        <end position="495"/>
    </location>
</feature>
<comment type="caution">
    <text evidence="2">The sequence shown here is derived from an EMBL/GenBank/DDBJ whole genome shotgun (WGS) entry which is preliminary data.</text>
</comment>
<feature type="compositionally biased region" description="Basic and acidic residues" evidence="1">
    <location>
        <begin position="842"/>
        <end position="854"/>
    </location>
</feature>
<sequence length="890" mass="96729">MSAAPMAQTPVVPPRPARSSDKDVHNGLVPKVPPRPGNKHVDRSISPRRDRFAQSPLMQGIPCDRADIQSSKYYSQKQQTGDPLERARSVDMPSVGEEGMEYTAVASELSQSERRPSAPEQTRMVAEGLKLHAPKPSLPASSAKQQVMAVTRTDSDKAASFGIGQPSTADERAVSRGSNRKRPESTYSAHSDHTEDEHGIPEIGQRVPMNRHLGDVQAPSPGPAGQGSESPKKNHGRKLSARGLPPGSYGLHGHGVLAQDKLEKAYYEKHPEALQRERSTPHHDRQNDFAMSSSDLNKLVRDTANRHAATGSSELRGTPTDDVAFEATEKYASRMSSRPTSMIVPNDETVAAASQPQEDDKETVHVDDGENPEFYHYGEAKDDEPESYNAPILASDEVSKDASPVKHKPAIRPHLQRQDSSFEEDPPSRPSSRPSSRPRVQRVPSHQKDIRHTPLEDVEEYDPLFPEDGKDTKAAVQEQAEESCERHHFPSKDVWEDAPSSVHATAEVSTPDVPEPERRRSSAYADRPITPAQAFALYQEQLAEKESSGRSNYLPLQDSKPPTWVGHQAHLKSERSSSNRRFPSRDVWEDAPESHIHEAEVSDSHESAEPPKPDIPARPAKKASISPERPEIPERSFKQDVGDDFAKPVAPISDKAKPVIPPRPAKSSPGTTKDAGLSKPKPPVPSRPVGGKIAALQAGFMSDLNKRLQLGPQAVKKDEPQEDEVPEEKEKAPLSDARKGRARGPQRRAPVKSAAVAASIDADKPAPVLSFSLPQTVWSIDPDQGGFTYSAPGESSLPVSSTETESTSIDKQSSSSEGPTSSTAPASNAEAPNSTAKSESQGVDKADVTQGNKRELTLAANTAGESILETVVQQDDDNVNPVEVHEDVKS</sequence>
<evidence type="ECO:0000256" key="1">
    <source>
        <dbReference type="SAM" id="MobiDB-lite"/>
    </source>
</evidence>
<feature type="compositionally biased region" description="Basic and acidic residues" evidence="1">
    <location>
        <begin position="190"/>
        <end position="200"/>
    </location>
</feature>
<evidence type="ECO:0000313" key="3">
    <source>
        <dbReference type="Proteomes" id="UP000078544"/>
    </source>
</evidence>
<feature type="compositionally biased region" description="Basic and acidic residues" evidence="1">
    <location>
        <begin position="571"/>
        <end position="612"/>
    </location>
</feature>
<protein>
    <recommendedName>
        <fullName evidence="4">Altered inheritance of mitochondria protein 21</fullName>
    </recommendedName>
</protein>